<proteinExistence type="predicted"/>
<dbReference type="GO" id="GO:0009254">
    <property type="term" value="P:peptidoglycan turnover"/>
    <property type="evidence" value="ECO:0007669"/>
    <property type="project" value="TreeGrafter"/>
</dbReference>
<dbReference type="GO" id="GO:0097367">
    <property type="term" value="F:carbohydrate derivative binding"/>
    <property type="evidence" value="ECO:0007669"/>
    <property type="project" value="InterPro"/>
</dbReference>
<keyword evidence="2" id="KW-0119">Carbohydrate metabolism</keyword>
<dbReference type="GO" id="GO:0016803">
    <property type="term" value="F:ether hydrolase activity"/>
    <property type="evidence" value="ECO:0007669"/>
    <property type="project" value="TreeGrafter"/>
</dbReference>
<dbReference type="PANTHER" id="PTHR10088">
    <property type="entry name" value="GLUCOKINASE REGULATORY PROTEIN"/>
    <property type="match status" value="1"/>
</dbReference>
<dbReference type="RefSeq" id="WP_197007169.1">
    <property type="nucleotide sequence ID" value="NZ_BONS01000005.1"/>
</dbReference>
<accession>A0A8J7KZB2</accession>
<gene>
    <name evidence="4" type="ORF">IW245_006836</name>
</gene>
<keyword evidence="1 4" id="KW-0456">Lyase</keyword>
<keyword evidence="5" id="KW-1185">Reference proteome</keyword>
<evidence type="ECO:0000259" key="3">
    <source>
        <dbReference type="PROSITE" id="PS51464"/>
    </source>
</evidence>
<dbReference type="InterPro" id="IPR001347">
    <property type="entry name" value="SIS_dom"/>
</dbReference>
<dbReference type="Gene3D" id="3.40.50.10490">
    <property type="entry name" value="Glucose-6-phosphate isomerase like protein, domain 1"/>
    <property type="match status" value="2"/>
</dbReference>
<dbReference type="PANTHER" id="PTHR10088:SF5">
    <property type="entry name" value="N-ACETYLMURAMIC ACID 6-PHOSPHATE ETHERASE"/>
    <property type="match status" value="1"/>
</dbReference>
<sequence>MIRVTAPTEGRNPRTLDLDLLSTRDLLATLNAEDATVPGAVAGVLDALAGVVDRAVAALAAGGSVHYFGAGTSGRLGCLDAAEIPPTYGVPAGWFQAHLAGGPGAMWHAVENAEDDFEAGEAEALASVHPGDVVIGIAASGRTPYVLGALAASTPDCFTVLICSNPAAIAHVDVLVAPDTGPEPVLGSTRMKAATAQKLILNAFSTATMVRLGRVYSNLMVDLSAANAKLRGRRLSLLMEATGVTEAVATTALAEAGDELKVALVTLLAGVTTVQARAALITSEDQVRKALVLLTSGA</sequence>
<dbReference type="GO" id="GO:0016835">
    <property type="term" value="F:carbon-oxygen lyase activity"/>
    <property type="evidence" value="ECO:0007669"/>
    <property type="project" value="InterPro"/>
</dbReference>
<comment type="caution">
    <text evidence="4">The sequence shown here is derived from an EMBL/GenBank/DDBJ whole genome shotgun (WGS) entry which is preliminary data.</text>
</comment>
<name>A0A8J7KZB2_9ACTN</name>
<dbReference type="EMBL" id="JADOUF010000001">
    <property type="protein sequence ID" value="MBG6140642.1"/>
    <property type="molecule type" value="Genomic_DNA"/>
</dbReference>
<dbReference type="GO" id="GO:0046348">
    <property type="term" value="P:amino sugar catabolic process"/>
    <property type="evidence" value="ECO:0007669"/>
    <property type="project" value="InterPro"/>
</dbReference>
<dbReference type="Pfam" id="PF22645">
    <property type="entry name" value="GKRP_SIS_N"/>
    <property type="match status" value="1"/>
</dbReference>
<organism evidence="4 5">
    <name type="scientific">Longispora fulva</name>
    <dbReference type="NCBI Taxonomy" id="619741"/>
    <lineage>
        <taxon>Bacteria</taxon>
        <taxon>Bacillati</taxon>
        <taxon>Actinomycetota</taxon>
        <taxon>Actinomycetes</taxon>
        <taxon>Micromonosporales</taxon>
        <taxon>Micromonosporaceae</taxon>
        <taxon>Longispora</taxon>
    </lineage>
</organism>
<dbReference type="NCBIfam" id="NF003915">
    <property type="entry name" value="PRK05441.1"/>
    <property type="match status" value="1"/>
</dbReference>
<dbReference type="InterPro" id="IPR046348">
    <property type="entry name" value="SIS_dom_sf"/>
</dbReference>
<protein>
    <submittedName>
        <fullName evidence="4">N-acetylmuramic acid 6-phosphate etherase</fullName>
        <ecNumber evidence="4">4.2.1.126</ecNumber>
    </submittedName>
</protein>
<dbReference type="EC" id="4.2.1.126" evidence="4"/>
<evidence type="ECO:0000256" key="2">
    <source>
        <dbReference type="ARBA" id="ARBA00023277"/>
    </source>
</evidence>
<dbReference type="SUPFAM" id="SSF53697">
    <property type="entry name" value="SIS domain"/>
    <property type="match status" value="1"/>
</dbReference>
<dbReference type="NCBIfam" id="NF009222">
    <property type="entry name" value="PRK12570.1"/>
    <property type="match status" value="1"/>
</dbReference>
<dbReference type="InterPro" id="IPR040190">
    <property type="entry name" value="MURQ/GCKR"/>
</dbReference>
<dbReference type="Proteomes" id="UP000622552">
    <property type="component" value="Unassembled WGS sequence"/>
</dbReference>
<dbReference type="CDD" id="cd05007">
    <property type="entry name" value="SIS_Etherase"/>
    <property type="match status" value="1"/>
</dbReference>
<evidence type="ECO:0000256" key="1">
    <source>
        <dbReference type="ARBA" id="ARBA00023239"/>
    </source>
</evidence>
<dbReference type="InterPro" id="IPR005488">
    <property type="entry name" value="Etherase_MurQ"/>
</dbReference>
<dbReference type="PROSITE" id="PS51464">
    <property type="entry name" value="SIS"/>
    <property type="match status" value="1"/>
</dbReference>
<evidence type="ECO:0000313" key="5">
    <source>
        <dbReference type="Proteomes" id="UP000622552"/>
    </source>
</evidence>
<reference evidence="4" key="1">
    <citation type="submission" date="2020-11" db="EMBL/GenBank/DDBJ databases">
        <title>Sequencing the genomes of 1000 actinobacteria strains.</title>
        <authorList>
            <person name="Klenk H.-P."/>
        </authorList>
    </citation>
    <scope>NUCLEOTIDE SEQUENCE</scope>
    <source>
        <strain evidence="4">DSM 45356</strain>
    </source>
</reference>
<feature type="domain" description="SIS" evidence="3">
    <location>
        <begin position="55"/>
        <end position="214"/>
    </location>
</feature>
<evidence type="ECO:0000313" key="4">
    <source>
        <dbReference type="EMBL" id="MBG6140642.1"/>
    </source>
</evidence>
<dbReference type="AlphaFoldDB" id="A0A8J7KZB2"/>
<dbReference type="Gene3D" id="1.10.8.1080">
    <property type="match status" value="1"/>
</dbReference>